<gene>
    <name evidence="2" type="ORF">DY245_24505</name>
</gene>
<name>A0A371Q0D0_STRIH</name>
<proteinExistence type="predicted"/>
<feature type="compositionally biased region" description="Basic and acidic residues" evidence="1">
    <location>
        <begin position="64"/>
        <end position="76"/>
    </location>
</feature>
<dbReference type="EMBL" id="QUAC01000198">
    <property type="protein sequence ID" value="REK87793.1"/>
    <property type="molecule type" value="Genomic_DNA"/>
</dbReference>
<protein>
    <submittedName>
        <fullName evidence="2">Uncharacterized protein</fullName>
    </submittedName>
</protein>
<feature type="compositionally biased region" description="Basic and acidic residues" evidence="1">
    <location>
        <begin position="84"/>
        <end position="93"/>
    </location>
</feature>
<feature type="compositionally biased region" description="Basic and acidic residues" evidence="1">
    <location>
        <begin position="107"/>
        <end position="120"/>
    </location>
</feature>
<accession>A0A371Q0D0</accession>
<dbReference type="AlphaFoldDB" id="A0A371Q0D0"/>
<evidence type="ECO:0000313" key="3">
    <source>
        <dbReference type="Proteomes" id="UP000262477"/>
    </source>
</evidence>
<comment type="caution">
    <text evidence="2">The sequence shown here is derived from an EMBL/GenBank/DDBJ whole genome shotgun (WGS) entry which is preliminary data.</text>
</comment>
<reference evidence="2 3" key="1">
    <citation type="submission" date="2018-08" db="EMBL/GenBank/DDBJ databases">
        <title>Streptomyces NEAU-D10 sp. nov., a novel Actinomycete isolated from soil.</title>
        <authorList>
            <person name="Jin L."/>
        </authorList>
    </citation>
    <scope>NUCLEOTIDE SEQUENCE [LARGE SCALE GENOMIC DNA]</scope>
    <source>
        <strain evidence="2 3">NEAU-D10</strain>
    </source>
</reference>
<organism evidence="2 3">
    <name type="scientific">Streptomyces inhibens</name>
    <dbReference type="NCBI Taxonomy" id="2293571"/>
    <lineage>
        <taxon>Bacteria</taxon>
        <taxon>Bacillati</taxon>
        <taxon>Actinomycetota</taxon>
        <taxon>Actinomycetes</taxon>
        <taxon>Kitasatosporales</taxon>
        <taxon>Streptomycetaceae</taxon>
        <taxon>Streptomyces</taxon>
    </lineage>
</organism>
<keyword evidence="3" id="KW-1185">Reference proteome</keyword>
<sequence length="200" mass="22508">MGEWPQRSLLCRFGHRPHLGQLLPAPLAHDAEQHDRRREHCEGEYLHRHVALREQHAEVQSEVRLGHDGQEPDQPREPGAGEGGGDRRRDDQQRAQMDVGGDIDVDDRDHRDEHKGDHHQRMTGLPQTAKAPLEAHAIHSCSHVFGRDEEPVLSGQFRGIGQAVGTVFIAAEEVDQASAWAVHCIRPVLPMWCYPRIASV</sequence>
<feature type="region of interest" description="Disordered" evidence="1">
    <location>
        <begin position="64"/>
        <end position="124"/>
    </location>
</feature>
<evidence type="ECO:0000256" key="1">
    <source>
        <dbReference type="SAM" id="MobiDB-lite"/>
    </source>
</evidence>
<dbReference type="Proteomes" id="UP000262477">
    <property type="component" value="Unassembled WGS sequence"/>
</dbReference>
<evidence type="ECO:0000313" key="2">
    <source>
        <dbReference type="EMBL" id="REK87793.1"/>
    </source>
</evidence>